<dbReference type="PROSITE" id="PS51257">
    <property type="entry name" value="PROKAR_LIPOPROTEIN"/>
    <property type="match status" value="1"/>
</dbReference>
<reference evidence="2" key="1">
    <citation type="submission" date="2023-06" db="EMBL/GenBank/DDBJ databases">
        <title>MT1 and MT2 Draft Genomes of Novel Species.</title>
        <authorList>
            <person name="Venkateswaran K."/>
        </authorList>
    </citation>
    <scope>NUCLEOTIDE SEQUENCE</scope>
    <source>
        <strain evidence="2">F6_8S_P_1B</strain>
    </source>
</reference>
<dbReference type="EMBL" id="JAROCF010000001">
    <property type="protein sequence ID" value="MDN4612867.1"/>
    <property type="molecule type" value="Genomic_DNA"/>
</dbReference>
<evidence type="ECO:0000313" key="3">
    <source>
        <dbReference type="Proteomes" id="UP001174208"/>
    </source>
</evidence>
<keyword evidence="3" id="KW-1185">Reference proteome</keyword>
<keyword evidence="1" id="KW-0732">Signal</keyword>
<comment type="caution">
    <text evidence="2">The sequence shown here is derived from an EMBL/GenBank/DDBJ whole genome shotgun (WGS) entry which is preliminary data.</text>
</comment>
<gene>
    <name evidence="2" type="ORF">P5G50_00265</name>
</gene>
<feature type="signal peptide" evidence="1">
    <location>
        <begin position="1"/>
        <end position="26"/>
    </location>
</feature>
<organism evidence="2 3">
    <name type="scientific">Leifsonia williamsii</name>
    <dbReference type="NCBI Taxonomy" id="3035919"/>
    <lineage>
        <taxon>Bacteria</taxon>
        <taxon>Bacillati</taxon>
        <taxon>Actinomycetota</taxon>
        <taxon>Actinomycetes</taxon>
        <taxon>Micrococcales</taxon>
        <taxon>Microbacteriaceae</taxon>
        <taxon>Leifsonia</taxon>
    </lineage>
</organism>
<evidence type="ECO:0008006" key="4">
    <source>
        <dbReference type="Google" id="ProtNLM"/>
    </source>
</evidence>
<dbReference type="Proteomes" id="UP001174208">
    <property type="component" value="Unassembled WGS sequence"/>
</dbReference>
<feature type="chain" id="PRO_5046470081" description="Lipoprotein" evidence="1">
    <location>
        <begin position="27"/>
        <end position="141"/>
    </location>
</feature>
<name>A0ABT8K6R2_9MICO</name>
<dbReference type="RefSeq" id="WP_301209687.1">
    <property type="nucleotide sequence ID" value="NZ_JAROCF010000001.1"/>
</dbReference>
<evidence type="ECO:0000256" key="1">
    <source>
        <dbReference type="SAM" id="SignalP"/>
    </source>
</evidence>
<protein>
    <recommendedName>
        <fullName evidence="4">Lipoprotein</fullName>
    </recommendedName>
</protein>
<accession>A0ABT8K6R2</accession>
<proteinExistence type="predicted"/>
<sequence length="141" mass="15039">MGRKSQPSGWSAVLAAAVLLASGAVAGCSQQYSSPIGQCSPNYTLTNPHGRFAIQQAGRNQSVQWGVYPSADIQARARRYKLDVYVGSRRVDSKTQAYAPHGSISQRDVSGKNGQIVKISGTVSDAASNILYLTVQCHLAR</sequence>
<evidence type="ECO:0000313" key="2">
    <source>
        <dbReference type="EMBL" id="MDN4612867.1"/>
    </source>
</evidence>